<accession>A0A4Q9W833</accession>
<comment type="subcellular location">
    <subcellularLocation>
        <location evidence="3">Cytoplasm</location>
    </subcellularLocation>
</comment>
<evidence type="ECO:0000313" key="5">
    <source>
        <dbReference type="EMBL" id="MBF9302604.1"/>
    </source>
</evidence>
<comment type="function">
    <text evidence="3">One of several proteins that assist in the late maturation steps of the functional core of the 30S ribosomal subunit. Associates with free 30S ribosomal subunits (but not with 30S subunits that are part of 70S ribosomes or polysomes). Required for efficient processing of 16S rRNA. May interact with the 5'-terminal helix region of 16S rRNA.</text>
</comment>
<dbReference type="SUPFAM" id="SSF89919">
    <property type="entry name" value="Ribosome-binding factor A, RbfA"/>
    <property type="match status" value="1"/>
</dbReference>
<keyword evidence="2 3" id="KW-0690">Ribosome biogenesis</keyword>
<evidence type="ECO:0000313" key="8">
    <source>
        <dbReference type="Proteomes" id="UP000622362"/>
    </source>
</evidence>
<organism evidence="5 8">
    <name type="scientific">Staphylococcus epidermidis</name>
    <dbReference type="NCBI Taxonomy" id="1282"/>
    <lineage>
        <taxon>Bacteria</taxon>
        <taxon>Bacillati</taxon>
        <taxon>Bacillota</taxon>
        <taxon>Bacilli</taxon>
        <taxon>Bacillales</taxon>
        <taxon>Staphylococcaceae</taxon>
        <taxon>Staphylococcus</taxon>
    </lineage>
</organism>
<dbReference type="GO" id="GO:0043024">
    <property type="term" value="F:ribosomal small subunit binding"/>
    <property type="evidence" value="ECO:0007669"/>
    <property type="project" value="TreeGrafter"/>
</dbReference>
<dbReference type="GO" id="GO:0005829">
    <property type="term" value="C:cytosol"/>
    <property type="evidence" value="ECO:0007669"/>
    <property type="project" value="TreeGrafter"/>
</dbReference>
<dbReference type="AlphaFoldDB" id="A0A4Q9W833"/>
<dbReference type="HAMAP" id="MF_00003">
    <property type="entry name" value="RbfA"/>
    <property type="match status" value="1"/>
</dbReference>
<evidence type="ECO:0000256" key="1">
    <source>
        <dbReference type="ARBA" id="ARBA00022490"/>
    </source>
</evidence>
<reference evidence="6 7" key="1">
    <citation type="submission" date="2017-10" db="EMBL/GenBank/DDBJ databases">
        <title>genome sequences of Staph epi in chlorhexidine trial.</title>
        <authorList>
            <person name="Greninger A.L."/>
            <person name="Addetia A."/>
            <person name="Qin X."/>
            <person name="Zerr D."/>
        </authorList>
    </citation>
    <scope>NUCLEOTIDE SEQUENCE [LARGE SCALE GENOMIC DNA]</scope>
    <source>
        <strain evidence="6 7">SCH-17</strain>
    </source>
</reference>
<dbReference type="OMA" id="QHAKIFV"/>
<evidence type="ECO:0000313" key="7">
    <source>
        <dbReference type="Proteomes" id="UP000228502"/>
    </source>
</evidence>
<reference evidence="4" key="2">
    <citation type="submission" date="2020-08" db="EMBL/GenBank/DDBJ databases">
        <title>Changes in the skin microbiome associated with squamous cell carcinoma in transplant recipients.</title>
        <authorList>
            <person name="Zaugg J."/>
            <person name="Krueger A."/>
            <person name="Lachner N."/>
        </authorList>
    </citation>
    <scope>NUCLEOTIDE SEQUENCE</scope>
    <source>
        <strain evidence="4">R5988</strain>
    </source>
</reference>
<dbReference type="OrthoDB" id="307788at2"/>
<dbReference type="GO" id="GO:0030490">
    <property type="term" value="P:maturation of SSU-rRNA"/>
    <property type="evidence" value="ECO:0007669"/>
    <property type="project" value="UniProtKB-UniRule"/>
</dbReference>
<evidence type="ECO:0000313" key="4">
    <source>
        <dbReference type="EMBL" id="MBF2229528.1"/>
    </source>
</evidence>
<reference evidence="5" key="3">
    <citation type="submission" date="2020-11" db="EMBL/GenBank/DDBJ databases">
        <title>Molecular epidemiology and genomic profiles of multidrug-resistant bacteria collected from clinical sources in South Africa.</title>
        <authorList>
            <person name="Asante J."/>
            <person name="Amoako D.G."/>
        </authorList>
    </citation>
    <scope>NUCLEOTIDE SEQUENCE</scope>
    <source>
        <strain evidence="5">C68</strain>
    </source>
</reference>
<dbReference type="Gene3D" id="3.30.300.20">
    <property type="match status" value="1"/>
</dbReference>
<evidence type="ECO:0000313" key="6">
    <source>
        <dbReference type="EMBL" id="PIH10856.1"/>
    </source>
</evidence>
<comment type="subunit">
    <text evidence="3">Monomer. Binds 30S ribosomal subunits, but not 50S ribosomal subunits or 70S ribosomes.</text>
</comment>
<dbReference type="Proteomes" id="UP000648077">
    <property type="component" value="Unassembled WGS sequence"/>
</dbReference>
<dbReference type="FunFam" id="3.30.300.20:FF:000009">
    <property type="entry name" value="Ribosome-binding factor A"/>
    <property type="match status" value="1"/>
</dbReference>
<dbReference type="PANTHER" id="PTHR33515">
    <property type="entry name" value="RIBOSOME-BINDING FACTOR A, CHLOROPLASTIC-RELATED"/>
    <property type="match status" value="1"/>
</dbReference>
<dbReference type="InterPro" id="IPR000238">
    <property type="entry name" value="RbfA"/>
</dbReference>
<dbReference type="EMBL" id="PEJG01000003">
    <property type="protein sequence ID" value="PIH10856.1"/>
    <property type="molecule type" value="Genomic_DNA"/>
</dbReference>
<dbReference type="GeneID" id="50018918"/>
<dbReference type="Pfam" id="PF02033">
    <property type="entry name" value="RBFA"/>
    <property type="match status" value="1"/>
</dbReference>
<dbReference type="InterPro" id="IPR015946">
    <property type="entry name" value="KH_dom-like_a/b"/>
</dbReference>
<comment type="caution">
    <text evidence="5">The sequence shown here is derived from an EMBL/GenBank/DDBJ whole genome shotgun (WGS) entry which is preliminary data.</text>
</comment>
<name>A0A4Q9W833_STAEP</name>
<evidence type="ECO:0000256" key="2">
    <source>
        <dbReference type="ARBA" id="ARBA00022517"/>
    </source>
</evidence>
<keyword evidence="1 3" id="KW-0963">Cytoplasm</keyword>
<evidence type="ECO:0000256" key="3">
    <source>
        <dbReference type="HAMAP-Rule" id="MF_00003"/>
    </source>
</evidence>
<comment type="similarity">
    <text evidence="3">Belongs to the RbfA family.</text>
</comment>
<dbReference type="PROSITE" id="PS01319">
    <property type="entry name" value="RBFA"/>
    <property type="match status" value="1"/>
</dbReference>
<sequence>MNNIRAERVGEQMKQEIMDIVNNKVKDPRVGFLTITDVELTNDLSQAKVYLTVLGNDKEVDNTFKALHKATGFIKSELGSRMRLRIIPELTFEYDESIEYGNKIERMIQELHKNDK</sequence>
<dbReference type="Proteomes" id="UP000228502">
    <property type="component" value="Unassembled WGS sequence"/>
</dbReference>
<dbReference type="InterPro" id="IPR020053">
    <property type="entry name" value="Ribosome-bd_factorA_CS"/>
</dbReference>
<proteinExistence type="inferred from homology"/>
<protein>
    <recommendedName>
        <fullName evidence="3">Ribosome-binding factor A</fullName>
    </recommendedName>
</protein>
<dbReference type="PANTHER" id="PTHR33515:SF1">
    <property type="entry name" value="RIBOSOME-BINDING FACTOR A, CHLOROPLASTIC-RELATED"/>
    <property type="match status" value="1"/>
</dbReference>
<dbReference type="NCBIfam" id="TIGR00082">
    <property type="entry name" value="rbfA"/>
    <property type="match status" value="1"/>
</dbReference>
<gene>
    <name evidence="3 5" type="primary">rbfA</name>
    <name evidence="6" type="ORF">CTJ08_03060</name>
    <name evidence="4" type="ORF">H3963_03530</name>
    <name evidence="5" type="ORF">I3V53_00680</name>
</gene>
<dbReference type="EMBL" id="JADPYN010000001">
    <property type="protein sequence ID" value="MBF9302604.1"/>
    <property type="molecule type" value="Genomic_DNA"/>
</dbReference>
<dbReference type="EMBL" id="JACGQI010000003">
    <property type="protein sequence ID" value="MBF2229528.1"/>
    <property type="molecule type" value="Genomic_DNA"/>
</dbReference>
<dbReference type="RefSeq" id="WP_001829509.1">
    <property type="nucleotide sequence ID" value="NZ_AP019721.1"/>
</dbReference>
<dbReference type="InterPro" id="IPR023799">
    <property type="entry name" value="RbfA_dom_sf"/>
</dbReference>
<dbReference type="SMR" id="A0A4Q9W833"/>
<dbReference type="Proteomes" id="UP000622362">
    <property type="component" value="Unassembled WGS sequence"/>
</dbReference>